<dbReference type="EMBL" id="VUJW01000010">
    <property type="protein sequence ID" value="KAA1425942.1"/>
    <property type="molecule type" value="Genomic_DNA"/>
</dbReference>
<proteinExistence type="predicted"/>
<comment type="caution">
    <text evidence="2">The sequence shown here is derived from an EMBL/GenBank/DDBJ whole genome shotgun (WGS) entry which is preliminary data.</text>
</comment>
<keyword evidence="3" id="KW-1185">Reference proteome</keyword>
<dbReference type="InterPro" id="IPR013815">
    <property type="entry name" value="ATP_grasp_subdomain_1"/>
</dbReference>
<dbReference type="InterPro" id="IPR003806">
    <property type="entry name" value="ATP-grasp_PylC-type"/>
</dbReference>
<dbReference type="Pfam" id="PF02655">
    <property type="entry name" value="ATP-grasp_3"/>
    <property type="match status" value="1"/>
</dbReference>
<dbReference type="InterPro" id="IPR053191">
    <property type="entry name" value="DcsG_Biosynth_Enzyme"/>
</dbReference>
<evidence type="ECO:0000313" key="3">
    <source>
        <dbReference type="Proteomes" id="UP000324351"/>
    </source>
</evidence>
<reference evidence="2 3" key="2">
    <citation type="submission" date="2019-09" db="EMBL/GenBank/DDBJ databases">
        <authorList>
            <person name="Jin C."/>
        </authorList>
    </citation>
    <scope>NUCLEOTIDE SEQUENCE [LARGE SCALE GENOMIC DNA]</scope>
    <source>
        <strain evidence="2 3">BN140041</strain>
    </source>
</reference>
<dbReference type="PANTHER" id="PTHR39217">
    <property type="match status" value="1"/>
</dbReference>
<protein>
    <recommendedName>
        <fullName evidence="1">ATP-grasp fold PylC-type domain-containing protein</fullName>
    </recommendedName>
</protein>
<dbReference type="Gene3D" id="3.40.50.20">
    <property type="match status" value="1"/>
</dbReference>
<evidence type="ECO:0000259" key="1">
    <source>
        <dbReference type="Pfam" id="PF02655"/>
    </source>
</evidence>
<reference evidence="2 3" key="1">
    <citation type="submission" date="2019-09" db="EMBL/GenBank/DDBJ databases">
        <title>Nocardioides panacisoli sp. nov., isolated from the soil of a ginseng field.</title>
        <authorList>
            <person name="Cho C."/>
        </authorList>
    </citation>
    <scope>NUCLEOTIDE SEQUENCE [LARGE SCALE GENOMIC DNA]</scope>
    <source>
        <strain evidence="2 3">BN140041</strain>
    </source>
</reference>
<dbReference type="Gene3D" id="3.30.470.20">
    <property type="entry name" value="ATP-grasp fold, B domain"/>
    <property type="match status" value="1"/>
</dbReference>
<dbReference type="GO" id="GO:0005524">
    <property type="term" value="F:ATP binding"/>
    <property type="evidence" value="ECO:0007669"/>
    <property type="project" value="InterPro"/>
</dbReference>
<gene>
    <name evidence="2" type="ORF">F0U47_16530</name>
</gene>
<sequence length="282" mass="30503">MPSVLLVTFNLMPDGEPGGSVLVPALEERGIDARWVCWDDADVDWADADLVVVRSTWDYHRRLPAFLAWARDVEAVTPVLNGADAFAWNADKAYLIELGEEVPVVPTALVDDASLITGLSAAFERWGTAVIKPRVGAGGRGVVVVEALDDWRLFDLAAGPWVVQPLVESVRTVGETSVYVLGGRAVSQVDKAVAGDEVRVHEAYGGSSRPVPLDPDRARTAETAVRCAAALRDADLAYARVDLMMWEGQWVVSELELIEPGLYLDVEPGIAEPFADLVASRL</sequence>
<dbReference type="GO" id="GO:0046872">
    <property type="term" value="F:metal ion binding"/>
    <property type="evidence" value="ECO:0007669"/>
    <property type="project" value="InterPro"/>
</dbReference>
<feature type="domain" description="ATP-grasp fold PylC-type" evidence="1">
    <location>
        <begin position="128"/>
        <end position="252"/>
    </location>
</feature>
<name>A0A5B1LZ77_9ACTN</name>
<evidence type="ECO:0000313" key="2">
    <source>
        <dbReference type="EMBL" id="KAA1425942.1"/>
    </source>
</evidence>
<organism evidence="2 3">
    <name type="scientific">Nocardioides antri</name>
    <dbReference type="NCBI Taxonomy" id="2607659"/>
    <lineage>
        <taxon>Bacteria</taxon>
        <taxon>Bacillati</taxon>
        <taxon>Actinomycetota</taxon>
        <taxon>Actinomycetes</taxon>
        <taxon>Propionibacteriales</taxon>
        <taxon>Nocardioidaceae</taxon>
        <taxon>Nocardioides</taxon>
    </lineage>
</organism>
<dbReference type="AlphaFoldDB" id="A0A5B1LZ77"/>
<accession>A0A5B1LZ77</accession>
<dbReference type="Proteomes" id="UP000324351">
    <property type="component" value="Unassembled WGS sequence"/>
</dbReference>
<dbReference type="Gene3D" id="3.30.1490.20">
    <property type="entry name" value="ATP-grasp fold, A domain"/>
    <property type="match status" value="1"/>
</dbReference>
<dbReference type="RefSeq" id="WP_149751569.1">
    <property type="nucleotide sequence ID" value="NZ_VUJW01000010.1"/>
</dbReference>
<dbReference type="SUPFAM" id="SSF56059">
    <property type="entry name" value="Glutathione synthetase ATP-binding domain-like"/>
    <property type="match status" value="1"/>
</dbReference>
<dbReference type="PANTHER" id="PTHR39217:SF1">
    <property type="entry name" value="GLUTATHIONE SYNTHETASE"/>
    <property type="match status" value="1"/>
</dbReference>